<dbReference type="InterPro" id="IPR003594">
    <property type="entry name" value="HATPase_dom"/>
</dbReference>
<reference evidence="7 8" key="1">
    <citation type="submission" date="2019-09" db="EMBL/GenBank/DDBJ databases">
        <title>Isolation of a novel species in the genus Cupriavidus from patients with sepsis using whole genome sequencing.</title>
        <authorList>
            <person name="Kweon O.J."/>
            <person name="Lee M.-K."/>
        </authorList>
    </citation>
    <scope>NUCLEOTIDE SEQUENCE [LARGE SCALE GENOMIC DNA]</scope>
    <source>
        <strain evidence="7 8">MKL-01</strain>
    </source>
</reference>
<dbReference type="Proteomes" id="UP000324324">
    <property type="component" value="Unassembled WGS sequence"/>
</dbReference>
<evidence type="ECO:0000256" key="1">
    <source>
        <dbReference type="ARBA" id="ARBA00022679"/>
    </source>
</evidence>
<evidence type="ECO:0000256" key="3">
    <source>
        <dbReference type="ARBA" id="ARBA00023012"/>
    </source>
</evidence>
<dbReference type="Gene3D" id="3.30.565.10">
    <property type="entry name" value="Histidine kinase-like ATPase, C-terminal domain"/>
    <property type="match status" value="1"/>
</dbReference>
<organism evidence="7 8">
    <name type="scientific">Cupriavidus cauae</name>
    <dbReference type="NCBI Taxonomy" id="2608999"/>
    <lineage>
        <taxon>Bacteria</taxon>
        <taxon>Pseudomonadati</taxon>
        <taxon>Pseudomonadota</taxon>
        <taxon>Betaproteobacteria</taxon>
        <taxon>Burkholderiales</taxon>
        <taxon>Burkholderiaceae</taxon>
        <taxon>Cupriavidus</taxon>
    </lineage>
</organism>
<dbReference type="PANTHER" id="PTHR24421:SF59">
    <property type="entry name" value="OXYGEN SENSOR HISTIDINE KINASE NREB"/>
    <property type="match status" value="1"/>
</dbReference>
<dbReference type="SMART" id="SM00387">
    <property type="entry name" value="HATPase_c"/>
    <property type="match status" value="1"/>
</dbReference>
<dbReference type="EMBL" id="VWRN01000025">
    <property type="protein sequence ID" value="KAA6126979.1"/>
    <property type="molecule type" value="Genomic_DNA"/>
</dbReference>
<evidence type="ECO:0000256" key="2">
    <source>
        <dbReference type="ARBA" id="ARBA00022777"/>
    </source>
</evidence>
<dbReference type="PROSITE" id="PS50109">
    <property type="entry name" value="HIS_KIN"/>
    <property type="match status" value="1"/>
</dbReference>
<name>A0A5M8AVW2_9BURK</name>
<evidence type="ECO:0000256" key="5">
    <source>
        <dbReference type="SAM" id="Phobius"/>
    </source>
</evidence>
<sequence length="546" mass="59549">MLKLSSLRSTVLLAGGILLTVVVLIASEAGNIRLRQGYSQVIRSQNVQSDISALLAELVNAEAGQRGYLLTGKESYLEPYHRAIPRINTLMNDIRNRFADDPEALKQFGEASLLISRKLTEMELTLIYGKRDVEVALDLIRTDFGKQTMEKARLGLETLRARSAASVSRNLENADRDINLSRYGIGLLTAINIVLLVIVGFQHSRRLAVSEAARSELEEESARLDRMVRARTRQLSALASHLQRVTEDEKTRLARELHDELGAILTATKLDMHWIRRRLQNDYPEIQEKITRVMLHVDQGIQIKRRLIEDLRPTVLLNLGLKEAIAQLVEEVATRNHWETEVELDPSVPPLRDAAAIALYRIVQESLTNATKYAEASRVSVALTRTDDHLLLKVSDNGRGLPADIETRRTSGHHGLLGMEQRVIALGGTLQIDSTPGAGVTVRVEVPLTDAVVAPPPSLDEADEPLPHELPIAGPGQTGSAQTGPAQTGPGLTASTRTEPTQTEPTQTEPARPEPTPARPAAGADTGTEPSPATGPAGTSQHGQGA</sequence>
<keyword evidence="1" id="KW-0808">Transferase</keyword>
<comment type="caution">
    <text evidence="7">The sequence shown here is derived from an EMBL/GenBank/DDBJ whole genome shotgun (WGS) entry which is preliminary data.</text>
</comment>
<keyword evidence="2 7" id="KW-0418">Kinase</keyword>
<keyword evidence="5" id="KW-0812">Transmembrane</keyword>
<protein>
    <submittedName>
        <fullName evidence="7">Histidine kinase</fullName>
    </submittedName>
</protein>
<feature type="region of interest" description="Disordered" evidence="4">
    <location>
        <begin position="453"/>
        <end position="546"/>
    </location>
</feature>
<dbReference type="AlphaFoldDB" id="A0A5M8AVW2"/>
<evidence type="ECO:0000313" key="8">
    <source>
        <dbReference type="Proteomes" id="UP000324324"/>
    </source>
</evidence>
<dbReference type="PANTHER" id="PTHR24421">
    <property type="entry name" value="NITRATE/NITRITE SENSOR PROTEIN NARX-RELATED"/>
    <property type="match status" value="1"/>
</dbReference>
<dbReference type="InterPro" id="IPR050482">
    <property type="entry name" value="Sensor_HK_TwoCompSys"/>
</dbReference>
<feature type="compositionally biased region" description="Low complexity" evidence="4">
    <location>
        <begin position="496"/>
        <end position="510"/>
    </location>
</feature>
<evidence type="ECO:0000256" key="4">
    <source>
        <dbReference type="SAM" id="MobiDB-lite"/>
    </source>
</evidence>
<dbReference type="SUPFAM" id="SSF55874">
    <property type="entry name" value="ATPase domain of HSP90 chaperone/DNA topoisomerase II/histidine kinase"/>
    <property type="match status" value="1"/>
</dbReference>
<dbReference type="GO" id="GO:0000155">
    <property type="term" value="F:phosphorelay sensor kinase activity"/>
    <property type="evidence" value="ECO:0007669"/>
    <property type="project" value="InterPro"/>
</dbReference>
<dbReference type="Gene3D" id="1.20.5.1930">
    <property type="match status" value="1"/>
</dbReference>
<keyword evidence="5" id="KW-1133">Transmembrane helix</keyword>
<dbReference type="CDD" id="cd19410">
    <property type="entry name" value="HK9-like_sensor"/>
    <property type="match status" value="1"/>
</dbReference>
<dbReference type="GO" id="GO:0016020">
    <property type="term" value="C:membrane"/>
    <property type="evidence" value="ECO:0007669"/>
    <property type="project" value="InterPro"/>
</dbReference>
<proteinExistence type="predicted"/>
<dbReference type="InterPro" id="IPR005467">
    <property type="entry name" value="His_kinase_dom"/>
</dbReference>
<evidence type="ECO:0000259" key="6">
    <source>
        <dbReference type="PROSITE" id="PS50109"/>
    </source>
</evidence>
<keyword evidence="8" id="KW-1185">Reference proteome</keyword>
<dbReference type="CDD" id="cd16917">
    <property type="entry name" value="HATPase_UhpB-NarQ-NarX-like"/>
    <property type="match status" value="1"/>
</dbReference>
<dbReference type="InterPro" id="IPR007891">
    <property type="entry name" value="CHASE3"/>
</dbReference>
<gene>
    <name evidence="7" type="ORF">F1599_08110</name>
</gene>
<dbReference type="Pfam" id="PF07730">
    <property type="entry name" value="HisKA_3"/>
    <property type="match status" value="1"/>
</dbReference>
<keyword evidence="5" id="KW-0472">Membrane</keyword>
<feature type="transmembrane region" description="Helical" evidence="5">
    <location>
        <begin position="183"/>
        <end position="201"/>
    </location>
</feature>
<dbReference type="GO" id="GO:0046983">
    <property type="term" value="F:protein dimerization activity"/>
    <property type="evidence" value="ECO:0007669"/>
    <property type="project" value="InterPro"/>
</dbReference>
<dbReference type="Pfam" id="PF02518">
    <property type="entry name" value="HATPase_c"/>
    <property type="match status" value="1"/>
</dbReference>
<feature type="compositionally biased region" description="Polar residues" evidence="4">
    <location>
        <begin position="537"/>
        <end position="546"/>
    </location>
</feature>
<dbReference type="InterPro" id="IPR011712">
    <property type="entry name" value="Sig_transdc_His_kin_sub3_dim/P"/>
</dbReference>
<dbReference type="InterPro" id="IPR036890">
    <property type="entry name" value="HATPase_C_sf"/>
</dbReference>
<dbReference type="Pfam" id="PF05227">
    <property type="entry name" value="CHASE3"/>
    <property type="match status" value="1"/>
</dbReference>
<keyword evidence="3" id="KW-0902">Two-component regulatory system</keyword>
<feature type="domain" description="Histidine kinase" evidence="6">
    <location>
        <begin position="252"/>
        <end position="450"/>
    </location>
</feature>
<accession>A0A5M8AVW2</accession>
<evidence type="ECO:0000313" key="7">
    <source>
        <dbReference type="EMBL" id="KAA6126979.1"/>
    </source>
</evidence>
<dbReference type="RefSeq" id="WP_150082718.1">
    <property type="nucleotide sequence ID" value="NZ_CP080293.1"/>
</dbReference>